<evidence type="ECO:0000313" key="6">
    <source>
        <dbReference type="Proteomes" id="UP000886885"/>
    </source>
</evidence>
<feature type="region of interest" description="Disordered" evidence="4">
    <location>
        <begin position="530"/>
        <end position="549"/>
    </location>
</feature>
<keyword evidence="2" id="KW-0677">Repeat</keyword>
<dbReference type="OrthoDB" id="4869960at2759"/>
<protein>
    <recommendedName>
        <fullName evidence="7">WD and tetratricopeptide repeats protein 1</fullName>
    </recommendedName>
</protein>
<evidence type="ECO:0000256" key="2">
    <source>
        <dbReference type="ARBA" id="ARBA00022737"/>
    </source>
</evidence>
<reference evidence="5" key="1">
    <citation type="journal article" date="2020" name="bioRxiv">
        <title>Hybrid origin of Populus tomentosa Carr. identified through genome sequencing and phylogenomic analysis.</title>
        <authorList>
            <person name="An X."/>
            <person name="Gao K."/>
            <person name="Chen Z."/>
            <person name="Li J."/>
            <person name="Yang X."/>
            <person name="Yang X."/>
            <person name="Zhou J."/>
            <person name="Guo T."/>
            <person name="Zhao T."/>
            <person name="Huang S."/>
            <person name="Miao D."/>
            <person name="Khan W.U."/>
            <person name="Rao P."/>
            <person name="Ye M."/>
            <person name="Lei B."/>
            <person name="Liao W."/>
            <person name="Wang J."/>
            <person name="Ji L."/>
            <person name="Li Y."/>
            <person name="Guo B."/>
            <person name="Mustafa N.S."/>
            <person name="Li S."/>
            <person name="Yun Q."/>
            <person name="Keller S.R."/>
            <person name="Mao J."/>
            <person name="Zhang R."/>
            <person name="Strauss S.H."/>
        </authorList>
    </citation>
    <scope>NUCLEOTIDE SEQUENCE</scope>
    <source>
        <strain evidence="5">GM15</strain>
        <tissue evidence="5">Leaf</tissue>
    </source>
</reference>
<dbReference type="AlphaFoldDB" id="A0A8X8CSI9"/>
<keyword evidence="6" id="KW-1185">Reference proteome</keyword>
<organism evidence="5 6">
    <name type="scientific">Populus tomentosa</name>
    <name type="common">Chinese white poplar</name>
    <dbReference type="NCBI Taxonomy" id="118781"/>
    <lineage>
        <taxon>Eukaryota</taxon>
        <taxon>Viridiplantae</taxon>
        <taxon>Streptophyta</taxon>
        <taxon>Embryophyta</taxon>
        <taxon>Tracheophyta</taxon>
        <taxon>Spermatophyta</taxon>
        <taxon>Magnoliopsida</taxon>
        <taxon>eudicotyledons</taxon>
        <taxon>Gunneridae</taxon>
        <taxon>Pentapetalae</taxon>
        <taxon>rosids</taxon>
        <taxon>fabids</taxon>
        <taxon>Malpighiales</taxon>
        <taxon>Salicaceae</taxon>
        <taxon>Saliceae</taxon>
        <taxon>Populus</taxon>
    </lineage>
</organism>
<dbReference type="GO" id="GO:0005737">
    <property type="term" value="C:cytoplasm"/>
    <property type="evidence" value="ECO:0007669"/>
    <property type="project" value="TreeGrafter"/>
</dbReference>
<feature type="region of interest" description="Disordered" evidence="4">
    <location>
        <begin position="563"/>
        <end position="582"/>
    </location>
</feature>
<keyword evidence="1 3" id="KW-0853">WD repeat</keyword>
<dbReference type="PANTHER" id="PTHR15574">
    <property type="entry name" value="WD REPEAT DOMAIN-CONTAINING FAMILY"/>
    <property type="match status" value="1"/>
</dbReference>
<accession>A0A8X8CSI9</accession>
<dbReference type="PANTHER" id="PTHR15574:SF40">
    <property type="entry name" value="WD AND TETRATRICOPEPTIDE REPEATS PROTEIN 1"/>
    <property type="match status" value="1"/>
</dbReference>
<sequence length="840" mass="92883">MDNYGFHDGNICNMLESRHRPDVNHSLQMHSSLIRRLSQERELEGHQGCVNSIAWNSKGSLLISGSDDTRMNIWNYAGRKLLHSIDTGHSANIFCTKFVPETSDELVVAGAGDAEVRLFNLSRLSGRSPDDNSIAPSALYQCHTRRVKKLAVEVGNPNVVWSASEDGTLRQHDFREGASCPPAGSSHECRNILLDLRSGAKRSLADPPKQTLALRSCDISTSRPHLLLVGGSDAFARLYDRRMLPPLTSCRKRICVFLRPSILFSFSFQGRSSLHLTHVTFSPNGDEVLLSYSGEHVYLMNVNHSKLLHLVVSTLQITMLYEISGVNFEVNALLASDMIYNLIYGGRDLCGGTAVRYTIGDTSKLMTFAPTLNGLELQPLPSCVFKRQSHSKTNGSSMLEKCRKLVQIAEKSLEEGTCYFYGIEACNEVLDGHGRVIGPTLRHECLCIRAALLLKRKWKNDVHMAIRDCFNARRIDSSSFRALYYMSEALSRLGKHKEALEFSIAAQCSAPGNTEVAALMEDIRKNLATAEAGKSSKDNDGATRSETRNGRALSLSDILYHSEANSDASHDGPGSDREDSDYDEELELDFETSVSGDEGRDVEPNILHGSLNLRIHRRGDSARDSSCTKGSCGSPSSSQNDQTPYQPETVIDMKQRYVGHCNVGTDIKQASFLGQRGDYVASGSDDGRWFIWEKQTGRLIKMLLGDEAGSILSPCDSVWLLHRFSSTFLIIIDLFIVCLTVVNCIQCHPFDCVVATSGIDNTIKIWTPSASVPSIVAGGAAGPETSNVLEAMESNQRRLCHNREAILIHNVSCSPFELLERFRMHEFTEGTLHPFECAQS</sequence>
<feature type="region of interest" description="Disordered" evidence="4">
    <location>
        <begin position="592"/>
        <end position="645"/>
    </location>
</feature>
<evidence type="ECO:0000256" key="4">
    <source>
        <dbReference type="SAM" id="MobiDB-lite"/>
    </source>
</evidence>
<proteinExistence type="predicted"/>
<dbReference type="GO" id="GO:0045717">
    <property type="term" value="P:negative regulation of fatty acid biosynthetic process"/>
    <property type="evidence" value="ECO:0007669"/>
    <property type="project" value="TreeGrafter"/>
</dbReference>
<feature type="compositionally biased region" description="Basic and acidic residues" evidence="4">
    <location>
        <begin position="568"/>
        <end position="577"/>
    </location>
</feature>
<dbReference type="GO" id="GO:0080008">
    <property type="term" value="C:Cul4-RING E3 ubiquitin ligase complex"/>
    <property type="evidence" value="ECO:0007669"/>
    <property type="project" value="TreeGrafter"/>
</dbReference>
<dbReference type="EMBL" id="JAAWWB010000010">
    <property type="protein sequence ID" value="KAG6774126.1"/>
    <property type="molecule type" value="Genomic_DNA"/>
</dbReference>
<dbReference type="Pfam" id="PF00400">
    <property type="entry name" value="WD40"/>
    <property type="match status" value="3"/>
</dbReference>
<dbReference type="InterPro" id="IPR045151">
    <property type="entry name" value="DCAF8"/>
</dbReference>
<feature type="compositionally biased region" description="Polar residues" evidence="4">
    <location>
        <begin position="624"/>
        <end position="645"/>
    </location>
</feature>
<gene>
    <name evidence="5" type="ORF">POTOM_021475</name>
</gene>
<dbReference type="PROSITE" id="PS50082">
    <property type="entry name" value="WD_REPEATS_2"/>
    <property type="match status" value="1"/>
</dbReference>
<name>A0A8X8CSI9_POPTO</name>
<evidence type="ECO:0000313" key="5">
    <source>
        <dbReference type="EMBL" id="KAG6774126.1"/>
    </source>
</evidence>
<feature type="repeat" description="WD" evidence="3">
    <location>
        <begin position="43"/>
        <end position="84"/>
    </location>
</feature>
<evidence type="ECO:0000256" key="1">
    <source>
        <dbReference type="ARBA" id="ARBA00022574"/>
    </source>
</evidence>
<dbReference type="SMART" id="SM00320">
    <property type="entry name" value="WD40"/>
    <property type="match status" value="7"/>
</dbReference>
<feature type="compositionally biased region" description="Basic and acidic residues" evidence="4">
    <location>
        <begin position="534"/>
        <end position="549"/>
    </location>
</feature>
<dbReference type="InterPro" id="IPR001680">
    <property type="entry name" value="WD40_rpt"/>
</dbReference>
<dbReference type="PROSITE" id="PS50294">
    <property type="entry name" value="WD_REPEATS_REGION"/>
    <property type="match status" value="1"/>
</dbReference>
<evidence type="ECO:0008006" key="7">
    <source>
        <dbReference type="Google" id="ProtNLM"/>
    </source>
</evidence>
<comment type="caution">
    <text evidence="5">The sequence shown here is derived from an EMBL/GenBank/DDBJ whole genome shotgun (WGS) entry which is preliminary data.</text>
</comment>
<dbReference type="Proteomes" id="UP000886885">
    <property type="component" value="Chromosome 5D"/>
</dbReference>
<evidence type="ECO:0000256" key="3">
    <source>
        <dbReference type="PROSITE-ProRule" id="PRU00221"/>
    </source>
</evidence>